<evidence type="ECO:0000313" key="1">
    <source>
        <dbReference type="EMBL" id="ACR37058.1"/>
    </source>
</evidence>
<accession>C4J7A8</accession>
<name>C4J7A8_MAIZE</name>
<dbReference type="AlphaFoldDB" id="C4J7A8"/>
<sequence length="86" mass="9999">MRNRCCIDSIDDYKSAVYLSIYKGGGLDPLQTNFRVFTVILVHLYRCVCSTRSPRRVPSIHGVPFKQTETKTAWQPRTYGRYHLLC</sequence>
<organism evidence="1">
    <name type="scientific">Zea mays</name>
    <name type="common">Maize</name>
    <dbReference type="NCBI Taxonomy" id="4577"/>
    <lineage>
        <taxon>Eukaryota</taxon>
        <taxon>Viridiplantae</taxon>
        <taxon>Streptophyta</taxon>
        <taxon>Embryophyta</taxon>
        <taxon>Tracheophyta</taxon>
        <taxon>Spermatophyta</taxon>
        <taxon>Magnoliopsida</taxon>
        <taxon>Liliopsida</taxon>
        <taxon>Poales</taxon>
        <taxon>Poaceae</taxon>
        <taxon>PACMAD clade</taxon>
        <taxon>Panicoideae</taxon>
        <taxon>Andropogonodae</taxon>
        <taxon>Andropogoneae</taxon>
        <taxon>Tripsacinae</taxon>
        <taxon>Zea</taxon>
    </lineage>
</organism>
<dbReference type="EMBL" id="BT086705">
    <property type="protein sequence ID" value="ACR37058.1"/>
    <property type="molecule type" value="mRNA"/>
</dbReference>
<proteinExistence type="evidence at transcript level"/>
<protein>
    <submittedName>
        <fullName evidence="1">Uncharacterized protein</fullName>
    </submittedName>
</protein>
<reference evidence="1" key="2">
    <citation type="submission" date="2012-06" db="EMBL/GenBank/DDBJ databases">
        <authorList>
            <person name="Yu Y."/>
            <person name="Currie J."/>
            <person name="Lomeli R."/>
            <person name="Angelova A."/>
            <person name="Collura K."/>
            <person name="Wissotski M."/>
            <person name="Campos D."/>
            <person name="Kudrna D."/>
            <person name="Golser W."/>
            <person name="Ashely E."/>
            <person name="Descour A."/>
            <person name="Fernandes J."/>
            <person name="Soderlund C."/>
            <person name="Walbot V."/>
        </authorList>
    </citation>
    <scope>NUCLEOTIDE SEQUENCE</scope>
    <source>
        <strain evidence="1">B73</strain>
    </source>
</reference>
<reference evidence="1" key="1">
    <citation type="journal article" date="2009" name="PLoS Genet.">
        <title>Sequencing, mapping, and analysis of 27,455 maize full-length cDNAs.</title>
        <authorList>
            <person name="Soderlund C."/>
            <person name="Descour A."/>
            <person name="Kudrna D."/>
            <person name="Bomhoff M."/>
            <person name="Boyd L."/>
            <person name="Currie J."/>
            <person name="Angelova A."/>
            <person name="Collura K."/>
            <person name="Wissotski M."/>
            <person name="Ashley E."/>
            <person name="Morrow D."/>
            <person name="Fernandes J."/>
            <person name="Walbot V."/>
            <person name="Yu Y."/>
        </authorList>
    </citation>
    <scope>NUCLEOTIDE SEQUENCE</scope>
    <source>
        <strain evidence="1">B73</strain>
    </source>
</reference>